<dbReference type="EMBL" id="FYEZ01000001">
    <property type="protein sequence ID" value="SNC63180.1"/>
    <property type="molecule type" value="Genomic_DNA"/>
</dbReference>
<evidence type="ECO:0000313" key="2">
    <source>
        <dbReference type="Proteomes" id="UP000198122"/>
    </source>
</evidence>
<dbReference type="SUPFAM" id="SSF109604">
    <property type="entry name" value="HD-domain/PDEase-like"/>
    <property type="match status" value="1"/>
</dbReference>
<dbReference type="PIRSF" id="PIRSF035170">
    <property type="entry name" value="HD_phosphohydro"/>
    <property type="match status" value="1"/>
</dbReference>
<organism evidence="1 2">
    <name type="scientific">Kytococcus aerolatus</name>
    <dbReference type="NCBI Taxonomy" id="592308"/>
    <lineage>
        <taxon>Bacteria</taxon>
        <taxon>Bacillati</taxon>
        <taxon>Actinomycetota</taxon>
        <taxon>Actinomycetes</taxon>
        <taxon>Micrococcales</taxon>
        <taxon>Kytococcaceae</taxon>
        <taxon>Kytococcus</taxon>
    </lineage>
</organism>
<accession>A0A212TBE5</accession>
<gene>
    <name evidence="1" type="ORF">SAMN05445756_0852</name>
</gene>
<dbReference type="PANTHER" id="PTHR21174:SF0">
    <property type="entry name" value="HD PHOSPHOHYDROLASE FAMILY PROTEIN-RELATED"/>
    <property type="match status" value="1"/>
</dbReference>
<evidence type="ECO:0000313" key="1">
    <source>
        <dbReference type="EMBL" id="SNC63180.1"/>
    </source>
</evidence>
<sequence length="215" mass="23698">MPPHITRWTQDLCALAPGAGARTVTDAGTRLLAAWAGPGRPYHSTQHLVEMLRALEELQEAAEIDARGARTARVAAWFHDAVYDPTAGPGRNEQDSADLARRELTDLGVEPGVVDEVERLVLLTTEHHAAADDRLGQVLCDADLWILAAPPERYREYTAQVRQEYAHVPEDAFRAGRARVLERLGAGELYATEHARRAWGSAARENLARELAALR</sequence>
<keyword evidence="2" id="KW-1185">Reference proteome</keyword>
<protein>
    <submittedName>
        <fullName evidence="1">Predicted metal-dependent phosphohydrolase, HD superfamily</fullName>
    </submittedName>
</protein>
<proteinExistence type="predicted"/>
<dbReference type="PANTHER" id="PTHR21174">
    <property type="match status" value="1"/>
</dbReference>
<keyword evidence="1" id="KW-0378">Hydrolase</keyword>
<name>A0A212TBE5_9MICO</name>
<dbReference type="InterPro" id="IPR009218">
    <property type="entry name" value="HD_phosphohydro"/>
</dbReference>
<reference evidence="1 2" key="1">
    <citation type="submission" date="2017-06" db="EMBL/GenBank/DDBJ databases">
        <authorList>
            <person name="Kim H.J."/>
            <person name="Triplett B.A."/>
        </authorList>
    </citation>
    <scope>NUCLEOTIDE SEQUENCE [LARGE SCALE GENOMIC DNA]</scope>
    <source>
        <strain evidence="1 2">DSM 22179</strain>
    </source>
</reference>
<dbReference type="Gene3D" id="1.10.3210.10">
    <property type="entry name" value="Hypothetical protein af1432"/>
    <property type="match status" value="1"/>
</dbReference>
<dbReference type="GO" id="GO:0016787">
    <property type="term" value="F:hydrolase activity"/>
    <property type="evidence" value="ECO:0007669"/>
    <property type="project" value="UniProtKB-KW"/>
</dbReference>
<dbReference type="AlphaFoldDB" id="A0A212TBE5"/>
<dbReference type="OrthoDB" id="9808993at2"/>
<dbReference type="RefSeq" id="WP_088817783.1">
    <property type="nucleotide sequence ID" value="NZ_FYEZ01000001.1"/>
</dbReference>
<dbReference type="Proteomes" id="UP000198122">
    <property type="component" value="Unassembled WGS sequence"/>
</dbReference>